<keyword evidence="3" id="KW-1185">Reference proteome</keyword>
<keyword evidence="1" id="KW-0472">Membrane</keyword>
<organism evidence="2 3">
    <name type="scientific">Engelhardtia mirabilis</name>
    <dbReference type="NCBI Taxonomy" id="2528011"/>
    <lineage>
        <taxon>Bacteria</taxon>
        <taxon>Pseudomonadati</taxon>
        <taxon>Planctomycetota</taxon>
        <taxon>Planctomycetia</taxon>
        <taxon>Planctomycetia incertae sedis</taxon>
        <taxon>Engelhardtia</taxon>
    </lineage>
</organism>
<keyword evidence="1" id="KW-1133">Transmembrane helix</keyword>
<evidence type="ECO:0000313" key="3">
    <source>
        <dbReference type="Proteomes" id="UP000316921"/>
    </source>
</evidence>
<accession>A0A518BHP7</accession>
<proteinExistence type="predicted"/>
<dbReference type="Proteomes" id="UP000316921">
    <property type="component" value="Chromosome"/>
</dbReference>
<keyword evidence="1" id="KW-0812">Transmembrane</keyword>
<evidence type="ECO:0000256" key="1">
    <source>
        <dbReference type="SAM" id="Phobius"/>
    </source>
</evidence>
<reference evidence="2 3" key="1">
    <citation type="submission" date="2019-02" db="EMBL/GenBank/DDBJ databases">
        <title>Deep-cultivation of Planctomycetes and their phenomic and genomic characterization uncovers novel biology.</title>
        <authorList>
            <person name="Wiegand S."/>
            <person name="Jogler M."/>
            <person name="Boedeker C."/>
            <person name="Pinto D."/>
            <person name="Vollmers J."/>
            <person name="Rivas-Marin E."/>
            <person name="Kohn T."/>
            <person name="Peeters S.H."/>
            <person name="Heuer A."/>
            <person name="Rast P."/>
            <person name="Oberbeckmann S."/>
            <person name="Bunk B."/>
            <person name="Jeske O."/>
            <person name="Meyerdierks A."/>
            <person name="Storesund J.E."/>
            <person name="Kallscheuer N."/>
            <person name="Luecker S."/>
            <person name="Lage O.M."/>
            <person name="Pohl T."/>
            <person name="Merkel B.J."/>
            <person name="Hornburger P."/>
            <person name="Mueller R.-W."/>
            <person name="Bruemmer F."/>
            <person name="Labrenz M."/>
            <person name="Spormann A.M."/>
            <person name="Op den Camp H."/>
            <person name="Overmann J."/>
            <person name="Amann R."/>
            <person name="Jetten M.S.M."/>
            <person name="Mascher T."/>
            <person name="Medema M.H."/>
            <person name="Devos D.P."/>
            <person name="Kaster A.-K."/>
            <person name="Ovreas L."/>
            <person name="Rohde M."/>
            <person name="Galperin M.Y."/>
            <person name="Jogler C."/>
        </authorList>
    </citation>
    <scope>NUCLEOTIDE SEQUENCE [LARGE SCALE GENOMIC DNA]</scope>
    <source>
        <strain evidence="2 3">Pla133</strain>
    </source>
</reference>
<protein>
    <submittedName>
        <fullName evidence="2">Uncharacterized protein</fullName>
    </submittedName>
</protein>
<name>A0A518BHP7_9BACT</name>
<feature type="transmembrane region" description="Helical" evidence="1">
    <location>
        <begin position="21"/>
        <end position="46"/>
    </location>
</feature>
<dbReference type="RefSeq" id="WP_145064339.1">
    <property type="nucleotide sequence ID" value="NZ_CP036287.1"/>
</dbReference>
<dbReference type="KEGG" id="pbap:Pla133_15840"/>
<evidence type="ECO:0000313" key="2">
    <source>
        <dbReference type="EMBL" id="QDU66510.1"/>
    </source>
</evidence>
<gene>
    <name evidence="2" type="ORF">Pla133_15840</name>
</gene>
<dbReference type="AlphaFoldDB" id="A0A518BHP7"/>
<sequence>MTTRSRIDESSDQSGLDDRKLSRAFLLLSLPFGVLFVVTLITVWILDFDRETAGVVMGDVVERRQQGLMDTPPEDAAALIAVMQVPQGPWDEDQVAALRRLLVRTGWPNGSDAEQVVTNSRLTSTAPSEWNPAERAVAVEIVREFERAWFSHTPR</sequence>
<dbReference type="EMBL" id="CP036287">
    <property type="protein sequence ID" value="QDU66510.1"/>
    <property type="molecule type" value="Genomic_DNA"/>
</dbReference>